<protein>
    <submittedName>
        <fullName evidence="1">Uncharacterized protein</fullName>
    </submittedName>
</protein>
<reference evidence="1 2" key="1">
    <citation type="submission" date="2019-06" db="EMBL/GenBank/DDBJ databases">
        <authorList>
            <person name="Palmer J.M."/>
        </authorList>
    </citation>
    <scope>NUCLEOTIDE SEQUENCE [LARGE SCALE GENOMIC DNA]</scope>
    <source>
        <strain evidence="1 2">TWF703</strain>
    </source>
</reference>
<name>A0A7C8PDQ9_ORBOL</name>
<dbReference type="EMBL" id="WIQZ01000002">
    <property type="protein sequence ID" value="KAF3146698.1"/>
    <property type="molecule type" value="Genomic_DNA"/>
</dbReference>
<evidence type="ECO:0000313" key="1">
    <source>
        <dbReference type="EMBL" id="KAF3146698.1"/>
    </source>
</evidence>
<organism evidence="1 2">
    <name type="scientific">Orbilia oligospora</name>
    <name type="common">Nematode-trapping fungus</name>
    <name type="synonym">Arthrobotrys oligospora</name>
    <dbReference type="NCBI Taxonomy" id="2813651"/>
    <lineage>
        <taxon>Eukaryota</taxon>
        <taxon>Fungi</taxon>
        <taxon>Dikarya</taxon>
        <taxon>Ascomycota</taxon>
        <taxon>Pezizomycotina</taxon>
        <taxon>Orbiliomycetes</taxon>
        <taxon>Orbiliales</taxon>
        <taxon>Orbiliaceae</taxon>
        <taxon>Orbilia</taxon>
    </lineage>
</organism>
<proteinExistence type="predicted"/>
<gene>
    <name evidence="1" type="ORF">TWF703_003969</name>
</gene>
<sequence length="292" mass="33149">MSILLLPDNVVHRIIYFLSEPEFVAKDTDLSSTNSQPAYTALSTDPRDVFNLIRSCRRFREVYSRQRNGGEEFLQAFKTEFEKVFRRSRRVDESSVMPGRMSIVIGVLDQSEGKNSYKTLPSGSPHLQGFQEIVLNKGDPSMLGDIRRPGHDFPMSTQLTDVQKDLLRDLGRNWISMFKSGDLSLGDIEGREQQVIDIMENLPSFIVGVLSCHMWNETGRFTMLCRTRLNDFMLLHGIDGLWQEQQCYPFVIFGATKLSIAESIYSALVNSDYGSIRDTGGHPLWTGFGLDT</sequence>
<accession>A0A7C8PDQ9</accession>
<dbReference type="AlphaFoldDB" id="A0A7C8PDQ9"/>
<dbReference type="OrthoDB" id="5273651at2759"/>
<dbReference type="Proteomes" id="UP000480548">
    <property type="component" value="Unassembled WGS sequence"/>
</dbReference>
<evidence type="ECO:0000313" key="2">
    <source>
        <dbReference type="Proteomes" id="UP000480548"/>
    </source>
</evidence>
<comment type="caution">
    <text evidence="1">The sequence shown here is derived from an EMBL/GenBank/DDBJ whole genome shotgun (WGS) entry which is preliminary data.</text>
</comment>